<evidence type="ECO:0000256" key="5">
    <source>
        <dbReference type="ARBA" id="ARBA00022833"/>
    </source>
</evidence>
<feature type="domain" description="C2H2-type" evidence="10">
    <location>
        <begin position="145"/>
        <end position="174"/>
    </location>
</feature>
<dbReference type="Proteomes" id="UP000276776">
    <property type="component" value="Unassembled WGS sequence"/>
</dbReference>
<feature type="domain" description="C2H2-type" evidence="10">
    <location>
        <begin position="89"/>
        <end position="116"/>
    </location>
</feature>
<evidence type="ECO:0000256" key="6">
    <source>
        <dbReference type="ARBA" id="ARBA00023125"/>
    </source>
</evidence>
<evidence type="ECO:0000256" key="1">
    <source>
        <dbReference type="ARBA" id="ARBA00004123"/>
    </source>
</evidence>
<evidence type="ECO:0000256" key="4">
    <source>
        <dbReference type="ARBA" id="ARBA00022771"/>
    </source>
</evidence>
<dbReference type="WBParaSite" id="TCLT_0000076301-mRNA-1">
    <property type="protein sequence ID" value="TCLT_0000076301-mRNA-1"/>
    <property type="gene ID" value="TCLT_0000076301"/>
</dbReference>
<feature type="domain" description="C2H2-type" evidence="10">
    <location>
        <begin position="117"/>
        <end position="144"/>
    </location>
</feature>
<comment type="subcellular location">
    <subcellularLocation>
        <location evidence="1">Nucleus</location>
    </subcellularLocation>
</comment>
<dbReference type="GO" id="GO:0008270">
    <property type="term" value="F:zinc ion binding"/>
    <property type="evidence" value="ECO:0007669"/>
    <property type="project" value="UniProtKB-KW"/>
</dbReference>
<proteinExistence type="predicted"/>
<keyword evidence="4 8" id="KW-0863">Zinc-finger</keyword>
<dbReference type="GO" id="GO:0000122">
    <property type="term" value="P:negative regulation of transcription by RNA polymerase II"/>
    <property type="evidence" value="ECO:0007669"/>
    <property type="project" value="UniProtKB-ARBA"/>
</dbReference>
<dbReference type="Gene3D" id="3.30.160.60">
    <property type="entry name" value="Classic Zinc Finger"/>
    <property type="match status" value="5"/>
</dbReference>
<dbReference type="SMART" id="SM00355">
    <property type="entry name" value="ZnF_C2H2"/>
    <property type="match status" value="7"/>
</dbReference>
<keyword evidence="7" id="KW-0539">Nucleus</keyword>
<evidence type="ECO:0000256" key="8">
    <source>
        <dbReference type="PROSITE-ProRule" id="PRU00042"/>
    </source>
</evidence>
<evidence type="ECO:0000313" key="12">
    <source>
        <dbReference type="Proteomes" id="UP000276776"/>
    </source>
</evidence>
<dbReference type="PANTHER" id="PTHR24390">
    <property type="entry name" value="ZINC FINGER PROTEIN"/>
    <property type="match status" value="1"/>
</dbReference>
<keyword evidence="12" id="KW-1185">Reference proteome</keyword>
<keyword evidence="3" id="KW-0677">Repeat</keyword>
<dbReference type="GO" id="GO:0003700">
    <property type="term" value="F:DNA-binding transcription factor activity"/>
    <property type="evidence" value="ECO:0007669"/>
    <property type="project" value="TreeGrafter"/>
</dbReference>
<evidence type="ECO:0000256" key="2">
    <source>
        <dbReference type="ARBA" id="ARBA00022723"/>
    </source>
</evidence>
<evidence type="ECO:0000256" key="9">
    <source>
        <dbReference type="SAM" id="MobiDB-lite"/>
    </source>
</evidence>
<dbReference type="PROSITE" id="PS00028">
    <property type="entry name" value="ZINC_FINGER_C2H2_1"/>
    <property type="match status" value="7"/>
</dbReference>
<reference evidence="13" key="1">
    <citation type="submission" date="2017-02" db="UniProtKB">
        <authorList>
            <consortium name="WormBaseParasite"/>
        </authorList>
    </citation>
    <scope>IDENTIFICATION</scope>
</reference>
<dbReference type="SUPFAM" id="SSF57667">
    <property type="entry name" value="beta-beta-alpha zinc fingers"/>
    <property type="match status" value="3"/>
</dbReference>
<accession>A0A0N5CKZ4</accession>
<dbReference type="PANTHER" id="PTHR24390:SF159">
    <property type="entry name" value="GROWTH FACTOR INDEPENDENT 1 TRANSCRIPTIONAL REPRESSOR"/>
    <property type="match status" value="1"/>
</dbReference>
<organism evidence="13">
    <name type="scientific">Thelazia callipaeda</name>
    <name type="common">Oriental eyeworm</name>
    <name type="synonym">Parasitic nematode</name>
    <dbReference type="NCBI Taxonomy" id="103827"/>
    <lineage>
        <taxon>Eukaryota</taxon>
        <taxon>Metazoa</taxon>
        <taxon>Ecdysozoa</taxon>
        <taxon>Nematoda</taxon>
        <taxon>Chromadorea</taxon>
        <taxon>Rhabditida</taxon>
        <taxon>Spirurina</taxon>
        <taxon>Spiruromorpha</taxon>
        <taxon>Thelazioidea</taxon>
        <taxon>Thelaziidae</taxon>
        <taxon>Thelazia</taxon>
    </lineage>
</organism>
<dbReference type="Pfam" id="PF00096">
    <property type="entry name" value="zf-C2H2"/>
    <property type="match status" value="1"/>
</dbReference>
<dbReference type="STRING" id="103827.A0A0N5CKZ4"/>
<evidence type="ECO:0000313" key="13">
    <source>
        <dbReference type="WBParaSite" id="TCLT_0000076301-mRNA-1"/>
    </source>
</evidence>
<dbReference type="GO" id="GO:0005634">
    <property type="term" value="C:nucleus"/>
    <property type="evidence" value="ECO:0007669"/>
    <property type="project" value="UniProtKB-SubCell"/>
</dbReference>
<dbReference type="FunFam" id="3.30.160.60:FF:000446">
    <property type="entry name" value="Zinc finger protein"/>
    <property type="match status" value="1"/>
</dbReference>
<feature type="domain" description="C2H2-type" evidence="10">
    <location>
        <begin position="329"/>
        <end position="358"/>
    </location>
</feature>
<evidence type="ECO:0000256" key="3">
    <source>
        <dbReference type="ARBA" id="ARBA00022737"/>
    </source>
</evidence>
<feature type="domain" description="C2H2-type" evidence="10">
    <location>
        <begin position="378"/>
        <end position="408"/>
    </location>
</feature>
<evidence type="ECO:0000313" key="11">
    <source>
        <dbReference type="EMBL" id="VDM95863.1"/>
    </source>
</evidence>
<evidence type="ECO:0000256" key="7">
    <source>
        <dbReference type="ARBA" id="ARBA00023242"/>
    </source>
</evidence>
<feature type="domain" description="C2H2-type" evidence="10">
    <location>
        <begin position="272"/>
        <end position="299"/>
    </location>
</feature>
<keyword evidence="5" id="KW-0862">Zinc</keyword>
<keyword evidence="2" id="KW-0479">Metal-binding</keyword>
<protein>
    <submittedName>
        <fullName evidence="13">Zinc finger protein</fullName>
    </submittedName>
</protein>
<feature type="region of interest" description="Disordered" evidence="9">
    <location>
        <begin position="199"/>
        <end position="224"/>
    </location>
</feature>
<reference evidence="11 12" key="2">
    <citation type="submission" date="2018-11" db="EMBL/GenBank/DDBJ databases">
        <authorList>
            <consortium name="Pathogen Informatics"/>
        </authorList>
    </citation>
    <scope>NUCLEOTIDE SEQUENCE [LARGE SCALE GENOMIC DNA]</scope>
</reference>
<dbReference type="FunFam" id="3.30.160.60:FF:002343">
    <property type="entry name" value="Zinc finger protein 33A"/>
    <property type="match status" value="1"/>
</dbReference>
<gene>
    <name evidence="11" type="ORF">TCLT_LOCUS764</name>
</gene>
<dbReference type="InterPro" id="IPR036236">
    <property type="entry name" value="Znf_C2H2_sf"/>
</dbReference>
<evidence type="ECO:0000259" key="10">
    <source>
        <dbReference type="PROSITE" id="PS50157"/>
    </source>
</evidence>
<name>A0A0N5CKZ4_THECL</name>
<keyword evidence="6" id="KW-0238">DNA-binding</keyword>
<dbReference type="InterPro" id="IPR013087">
    <property type="entry name" value="Znf_C2H2_type"/>
</dbReference>
<dbReference type="GO" id="GO:0000978">
    <property type="term" value="F:RNA polymerase II cis-regulatory region sequence-specific DNA binding"/>
    <property type="evidence" value="ECO:0007669"/>
    <property type="project" value="TreeGrafter"/>
</dbReference>
<feature type="compositionally biased region" description="Low complexity" evidence="9">
    <location>
        <begin position="202"/>
        <end position="223"/>
    </location>
</feature>
<dbReference type="OMA" id="IARCQEC"/>
<feature type="domain" description="C2H2-type" evidence="10">
    <location>
        <begin position="300"/>
        <end position="328"/>
    </location>
</feature>
<dbReference type="PROSITE" id="PS50157">
    <property type="entry name" value="ZINC_FINGER_C2H2_2"/>
    <property type="match status" value="7"/>
</dbReference>
<dbReference type="AlphaFoldDB" id="A0A0N5CKZ4"/>
<sequence>MAYSDLEDFGSTNQSSLLEHKYLSEDDPLLISSLHSLDEDLHLSSFSDSEQLEESLNIAECATSSNCNIIQQKWKSIAPLTTRKKATIEKCEFCGIILKYPSKIEAHRRTHTGEKPYKCQICGLRFTQRTPMRMHIRRHIGLTPYQCTWGCGKHFVSNALRNAHELHVHLRTKRLGPPQPHLKPAKYFLSLKVNEETRNEEVTSVSGSQESSSETSEISNEMSGGLDTKEFSFEETSVDGIEDGEVVDEMVSSNAPVRGRRIKMRRKKAMVTQCKECGLLLKHPSKIQVHMRTHTGERPFKCTFCAMRFATANPLKLHLRRVHTGEKPFECSWNCGRRFVSVSVRNEHERIVHVGIKSYMHMIKKLKSKKIALLVTWYRCTINDCQQFFTRRRYLLLHQARKHKDITEKAENAIHSVLDMVKQEQEMIKNPVLSYKISNTDPAEETWAADDGISPSRGEVVTKVLIDEMDESLLPENHYVYPDEASYFGHYDEISLEHEVKQQEFLESHYFSNADNSTMSVNFDVENFGNFDIDTRYSMCEENTALTLNYDHIHETKIMASMT</sequence>
<dbReference type="EMBL" id="UYYF01000066">
    <property type="protein sequence ID" value="VDM95863.1"/>
    <property type="molecule type" value="Genomic_DNA"/>
</dbReference>
<dbReference type="OrthoDB" id="40579at2759"/>